<evidence type="ECO:0000259" key="1">
    <source>
        <dbReference type="Pfam" id="PF01590"/>
    </source>
</evidence>
<keyword evidence="3" id="KW-1185">Reference proteome</keyword>
<evidence type="ECO:0000313" key="3">
    <source>
        <dbReference type="Proteomes" id="UP000244441"/>
    </source>
</evidence>
<dbReference type="EMBL" id="CP026604">
    <property type="protein sequence ID" value="AWB66410.1"/>
    <property type="molecule type" value="Genomic_DNA"/>
</dbReference>
<dbReference type="Proteomes" id="UP000244441">
    <property type="component" value="Chromosome"/>
</dbReference>
<sequence length="144" mass="16170">MSQSNLQQIVSIISTLRQTLNMETAIVSKIELKAGRYTIQAVESVMNVFKPNDEFALQDTYCAAVMDCEDTITYTNVGKIEKMQLHPVYTLLQLESYIGTPIKKDGQAYGTLNFSSTDIRQQPFSEIELNQVKIAANQIAELLD</sequence>
<protein>
    <recommendedName>
        <fullName evidence="1">GAF domain-containing protein</fullName>
    </recommendedName>
</protein>
<organism evidence="2 3">
    <name type="scientific">Saccharobesus litoralis</name>
    <dbReference type="NCBI Taxonomy" id="2172099"/>
    <lineage>
        <taxon>Bacteria</taxon>
        <taxon>Pseudomonadati</taxon>
        <taxon>Pseudomonadota</taxon>
        <taxon>Gammaproteobacteria</taxon>
        <taxon>Alteromonadales</taxon>
        <taxon>Alteromonadaceae</taxon>
        <taxon>Saccharobesus</taxon>
    </lineage>
</organism>
<name>A0A2S0VQP5_9ALTE</name>
<dbReference type="RefSeq" id="WP_108602473.1">
    <property type="nucleotide sequence ID" value="NZ_CP026604.1"/>
</dbReference>
<accession>A0A2S0VQP5</accession>
<feature type="domain" description="GAF" evidence="1">
    <location>
        <begin position="12"/>
        <end position="140"/>
    </location>
</feature>
<dbReference type="Gene3D" id="3.30.450.40">
    <property type="match status" value="1"/>
</dbReference>
<proteinExistence type="predicted"/>
<reference evidence="2 3" key="1">
    <citation type="submission" date="2018-01" db="EMBL/GenBank/DDBJ databases">
        <title>Genome sequence of a Cantenovulum-like bacteria.</title>
        <authorList>
            <person name="Tan W.R."/>
            <person name="Lau N.-S."/>
            <person name="Go F."/>
            <person name="Amirul A.-A.A."/>
        </authorList>
    </citation>
    <scope>NUCLEOTIDE SEQUENCE [LARGE SCALE GENOMIC DNA]</scope>
    <source>
        <strain evidence="2 3">CCB-QB4</strain>
    </source>
</reference>
<dbReference type="InterPro" id="IPR003018">
    <property type="entry name" value="GAF"/>
</dbReference>
<dbReference type="KEGG" id="cate:C2869_08200"/>
<dbReference type="AlphaFoldDB" id="A0A2S0VQP5"/>
<evidence type="ECO:0000313" key="2">
    <source>
        <dbReference type="EMBL" id="AWB66410.1"/>
    </source>
</evidence>
<gene>
    <name evidence="2" type="ORF">C2869_08200</name>
</gene>
<dbReference type="Pfam" id="PF01590">
    <property type="entry name" value="GAF"/>
    <property type="match status" value="1"/>
</dbReference>
<dbReference type="OrthoDB" id="9804645at2"/>
<dbReference type="SUPFAM" id="SSF55781">
    <property type="entry name" value="GAF domain-like"/>
    <property type="match status" value="1"/>
</dbReference>
<dbReference type="InterPro" id="IPR029016">
    <property type="entry name" value="GAF-like_dom_sf"/>
</dbReference>